<feature type="domain" description="NYN" evidence="2">
    <location>
        <begin position="11"/>
        <end position="147"/>
    </location>
</feature>
<evidence type="ECO:0000259" key="3">
    <source>
        <dbReference type="Pfam" id="PF14418"/>
    </source>
</evidence>
<dbReference type="GO" id="GO:0010468">
    <property type="term" value="P:regulation of gene expression"/>
    <property type="evidence" value="ECO:0007669"/>
    <property type="project" value="InterPro"/>
</dbReference>
<feature type="compositionally biased region" description="Polar residues" evidence="1">
    <location>
        <begin position="338"/>
        <end position="347"/>
    </location>
</feature>
<dbReference type="Gene3D" id="3.40.50.1010">
    <property type="entry name" value="5'-nuclease"/>
    <property type="match status" value="1"/>
</dbReference>
<evidence type="ECO:0000256" key="1">
    <source>
        <dbReference type="SAM" id="MobiDB-lite"/>
    </source>
</evidence>
<dbReference type="GO" id="GO:0005777">
    <property type="term" value="C:peroxisome"/>
    <property type="evidence" value="ECO:0007669"/>
    <property type="project" value="InterPro"/>
</dbReference>
<feature type="compositionally biased region" description="Basic residues" evidence="1">
    <location>
        <begin position="584"/>
        <end position="596"/>
    </location>
</feature>
<dbReference type="InterPro" id="IPR056042">
    <property type="entry name" value="DUF7625"/>
</dbReference>
<protein>
    <recommendedName>
        <fullName evidence="7">Limkain-b1</fullName>
    </recommendedName>
</protein>
<dbReference type="InterPro" id="IPR025677">
    <property type="entry name" value="OST-HTH-assoc_dom"/>
</dbReference>
<organism evidence="5 6">
    <name type="scientific">Deinandra increscens subsp. villosa</name>
    <dbReference type="NCBI Taxonomy" id="3103831"/>
    <lineage>
        <taxon>Eukaryota</taxon>
        <taxon>Viridiplantae</taxon>
        <taxon>Streptophyta</taxon>
        <taxon>Embryophyta</taxon>
        <taxon>Tracheophyta</taxon>
        <taxon>Spermatophyta</taxon>
        <taxon>Magnoliopsida</taxon>
        <taxon>eudicotyledons</taxon>
        <taxon>Gunneridae</taxon>
        <taxon>Pentapetalae</taxon>
        <taxon>asterids</taxon>
        <taxon>campanulids</taxon>
        <taxon>Asterales</taxon>
        <taxon>Asteraceae</taxon>
        <taxon>Asteroideae</taxon>
        <taxon>Heliantheae alliance</taxon>
        <taxon>Madieae</taxon>
        <taxon>Madiinae</taxon>
        <taxon>Deinandra</taxon>
    </lineage>
</organism>
<dbReference type="InterPro" id="IPR024768">
    <property type="entry name" value="Marf1"/>
</dbReference>
<feature type="compositionally biased region" description="Polar residues" evidence="1">
    <location>
        <begin position="663"/>
        <end position="675"/>
    </location>
</feature>
<feature type="region of interest" description="Disordered" evidence="1">
    <location>
        <begin position="314"/>
        <end position="359"/>
    </location>
</feature>
<evidence type="ECO:0000259" key="2">
    <source>
        <dbReference type="Pfam" id="PF01936"/>
    </source>
</evidence>
<feature type="region of interest" description="Disordered" evidence="1">
    <location>
        <begin position="163"/>
        <end position="241"/>
    </location>
</feature>
<evidence type="ECO:0000313" key="5">
    <source>
        <dbReference type="EMBL" id="KAK9070724.1"/>
    </source>
</evidence>
<reference evidence="5 6" key="1">
    <citation type="submission" date="2024-04" db="EMBL/GenBank/DDBJ databases">
        <title>The reference genome of an endangered Asteraceae, Deinandra increscens subsp. villosa, native to the Central Coast of California.</title>
        <authorList>
            <person name="Guilliams M."/>
            <person name="Hasenstab-Lehman K."/>
            <person name="Meyer R."/>
            <person name="Mcevoy S."/>
        </authorList>
    </citation>
    <scope>NUCLEOTIDE SEQUENCE [LARGE SCALE GENOMIC DNA]</scope>
    <source>
        <tissue evidence="5">Leaf</tissue>
    </source>
</reference>
<dbReference type="Proteomes" id="UP001408789">
    <property type="component" value="Unassembled WGS sequence"/>
</dbReference>
<evidence type="ECO:0000313" key="6">
    <source>
        <dbReference type="Proteomes" id="UP001408789"/>
    </source>
</evidence>
<comment type="caution">
    <text evidence="5">The sequence shown here is derived from an EMBL/GenBank/DDBJ whole genome shotgun (WGS) entry which is preliminary data.</text>
</comment>
<dbReference type="CDD" id="cd10910">
    <property type="entry name" value="PIN_limkain_b1_N_like"/>
    <property type="match status" value="1"/>
</dbReference>
<dbReference type="Pfam" id="PF01936">
    <property type="entry name" value="NYN"/>
    <property type="match status" value="1"/>
</dbReference>
<feature type="domain" description="OST-HTH associated" evidence="3">
    <location>
        <begin position="850"/>
        <end position="904"/>
    </location>
</feature>
<evidence type="ECO:0000259" key="4">
    <source>
        <dbReference type="Pfam" id="PF24620"/>
    </source>
</evidence>
<name>A0AAP0H2Y1_9ASTR</name>
<accession>A0AAP0H2Y1</accession>
<dbReference type="Pfam" id="PF14418">
    <property type="entry name" value="OHA"/>
    <property type="match status" value="1"/>
</dbReference>
<dbReference type="InterPro" id="IPR021139">
    <property type="entry name" value="NYN"/>
</dbReference>
<feature type="region of interest" description="Disordered" evidence="1">
    <location>
        <begin position="584"/>
        <end position="738"/>
    </location>
</feature>
<gene>
    <name evidence="5" type="ORF">SSX86_011126</name>
</gene>
<dbReference type="GO" id="GO:0004540">
    <property type="term" value="F:RNA nuclease activity"/>
    <property type="evidence" value="ECO:0007669"/>
    <property type="project" value="InterPro"/>
</dbReference>
<keyword evidence="6" id="KW-1185">Reference proteome</keyword>
<dbReference type="PANTHER" id="PTHR14379:SF7">
    <property type="entry name" value="ENDONUCLEASE OR GLYCOSYL HYDROLASE-RELATED"/>
    <property type="match status" value="1"/>
</dbReference>
<feature type="compositionally biased region" description="Low complexity" evidence="1">
    <location>
        <begin position="712"/>
        <end position="722"/>
    </location>
</feature>
<sequence length="915" mass="99501">MANEKQYSKAKISVWWDIENCQVPKGCEPHSIAQNISAALVNMNYCGPVSISAYGDTNRIPASVQQGLNSTGVALNHVPAGVKDASDKKILVDMLFWAVDNPAPCNYLLISGDRDFSNALHQLRMRKYNILLAQPQQVSVSLVAAAKSVWLWTSLLAGGPPLTNGDSVDNPVSEPLQMPDNRYGNPPNPGSQGSSRTDSKPKGKSVRKNISQPVISSPPGGILENQISSNSHQPGYMHHPSQIPDVSSCGSNFSQFHVVPGPDYYSWNNGKNMSTYVCHIPNISSSGSNPTHVPVGPTPGYLWNNANNMSAYTSDVPDISSSGSSSSNTPVGRAPDYSWNNGNNKITYQGHHHSHPQTVNGQGCLPETPAPPPVNFFPPHIPSHYMPPPMTDFVYDVSKLNVSDSSSSEHNPLMTKPYNGGQIKQNFVDSPNHAYPNGMPNKSQFQKETLTKYPPSATVPGYSSNDGNNMSTFTCHLPNISSSGSSSSVTPVGPVPDYSWNNENNPQLVKPQGCLPETSAPVPIDFFPSHIHPHYMPPPVPDVSKLNVSGSSCRVPKPVLTEPQTGGQLKQSCFDSLNHTYKNCSKKGRGMPKKSQSHKETLNKYPPTVTNPDDQPSSSSALDANTDSANTPPPVVDGSKLNVSDSSCREHKPLLTEPHTGGQRKQSCSDSPNHTFKNRPKKGHGMPKKSQSHKETLNKYPPTVTNPDDRPSSSSTLNSTTNDCGVSGTPGCPKPSENTQGFMEVILRALRTLKCEKIMPTKANIINCIQYGKHNQHNIDFKKALKSALEQQLVVKQNLGSLPFFVPKNEKLWKCVNPISTNVKDHSEATWDEVQNFLSTPSGRADITASECRYEAATIIKKKCLKSTTLGDVLQILHLAICEKKWIIHHPSGWQPISISLPETVSESDHQPTTA</sequence>
<feature type="domain" description="DUF7625" evidence="4">
    <location>
        <begin position="729"/>
        <end position="822"/>
    </location>
</feature>
<dbReference type="Pfam" id="PF24620">
    <property type="entry name" value="DUF7625"/>
    <property type="match status" value="1"/>
</dbReference>
<evidence type="ECO:0008006" key="7">
    <source>
        <dbReference type="Google" id="ProtNLM"/>
    </source>
</evidence>
<dbReference type="AlphaFoldDB" id="A0AAP0H2Y1"/>
<feature type="compositionally biased region" description="Basic residues" evidence="1">
    <location>
        <begin position="676"/>
        <end position="691"/>
    </location>
</feature>
<dbReference type="PANTHER" id="PTHR14379">
    <property type="entry name" value="LIMKAIN B LKAP"/>
    <property type="match status" value="1"/>
</dbReference>
<proteinExistence type="predicted"/>
<feature type="compositionally biased region" description="Polar residues" evidence="1">
    <location>
        <begin position="608"/>
        <end position="630"/>
    </location>
</feature>
<dbReference type="EMBL" id="JBCNJP010000012">
    <property type="protein sequence ID" value="KAK9070724.1"/>
    <property type="molecule type" value="Genomic_DNA"/>
</dbReference>